<evidence type="ECO:0000256" key="2">
    <source>
        <dbReference type="ARBA" id="ARBA00022679"/>
    </source>
</evidence>
<keyword evidence="6" id="KW-1185">Reference proteome</keyword>
<evidence type="ECO:0000313" key="5">
    <source>
        <dbReference type="EMBL" id="RSX55783.1"/>
    </source>
</evidence>
<evidence type="ECO:0000259" key="3">
    <source>
        <dbReference type="Pfam" id="PF00534"/>
    </source>
</evidence>
<dbReference type="CDD" id="cd03801">
    <property type="entry name" value="GT4_PimA-like"/>
    <property type="match status" value="1"/>
</dbReference>
<dbReference type="Pfam" id="PF13439">
    <property type="entry name" value="Glyco_transf_4"/>
    <property type="match status" value="1"/>
</dbReference>
<dbReference type="Gene3D" id="3.40.50.2000">
    <property type="entry name" value="Glycogen Phosphorylase B"/>
    <property type="match status" value="2"/>
</dbReference>
<feature type="domain" description="Glycosyl transferase family 1" evidence="3">
    <location>
        <begin position="214"/>
        <end position="366"/>
    </location>
</feature>
<comment type="caution">
    <text evidence="5">The sequence shown here is derived from an EMBL/GenBank/DDBJ whole genome shotgun (WGS) entry which is preliminary data.</text>
</comment>
<protein>
    <submittedName>
        <fullName evidence="5">Phosphatidyl-myo-inositol alpha-mannosyltransferase</fullName>
    </submittedName>
</protein>
<dbReference type="PANTHER" id="PTHR45947">
    <property type="entry name" value="SULFOQUINOVOSYL TRANSFERASE SQD2"/>
    <property type="match status" value="1"/>
</dbReference>
<dbReference type="GO" id="GO:0016757">
    <property type="term" value="F:glycosyltransferase activity"/>
    <property type="evidence" value="ECO:0007669"/>
    <property type="project" value="UniProtKB-KW"/>
</dbReference>
<reference evidence="5 6" key="1">
    <citation type="submission" date="2018-09" db="EMBL/GenBank/DDBJ databases">
        <title>Characterization of the phylogenetic diversity of five novel species belonging to the genus Bifidobacterium.</title>
        <authorList>
            <person name="Lugli G.A."/>
            <person name="Duranti S."/>
            <person name="Milani C."/>
        </authorList>
    </citation>
    <scope>NUCLEOTIDE SEQUENCE [LARGE SCALE GENOMIC DNA]</scope>
    <source>
        <strain evidence="5 6">2036B</strain>
    </source>
</reference>
<keyword evidence="1 5" id="KW-0328">Glycosyltransferase</keyword>
<feature type="domain" description="Glycosyltransferase subfamily 4-like N-terminal" evidence="4">
    <location>
        <begin position="40"/>
        <end position="202"/>
    </location>
</feature>
<dbReference type="EMBL" id="QXGM01000001">
    <property type="protein sequence ID" value="RSX55783.1"/>
    <property type="molecule type" value="Genomic_DNA"/>
</dbReference>
<dbReference type="InterPro" id="IPR050194">
    <property type="entry name" value="Glycosyltransferase_grp1"/>
</dbReference>
<dbReference type="Pfam" id="PF00534">
    <property type="entry name" value="Glycos_transf_1"/>
    <property type="match status" value="1"/>
</dbReference>
<accession>A0A430FSE5</accession>
<keyword evidence="2 5" id="KW-0808">Transferase</keyword>
<proteinExistence type="predicted"/>
<dbReference type="GO" id="GO:1901137">
    <property type="term" value="P:carbohydrate derivative biosynthetic process"/>
    <property type="evidence" value="ECO:0007669"/>
    <property type="project" value="UniProtKB-ARBA"/>
</dbReference>
<organism evidence="5 6">
    <name type="scientific">Bifidobacterium dolichotidis</name>
    <dbReference type="NCBI Taxonomy" id="2306976"/>
    <lineage>
        <taxon>Bacteria</taxon>
        <taxon>Bacillati</taxon>
        <taxon>Actinomycetota</taxon>
        <taxon>Actinomycetes</taxon>
        <taxon>Bifidobacteriales</taxon>
        <taxon>Bifidobacteriaceae</taxon>
        <taxon>Bifidobacterium</taxon>
    </lineage>
</organism>
<dbReference type="InterPro" id="IPR028098">
    <property type="entry name" value="Glyco_trans_4-like_N"/>
</dbReference>
<gene>
    <name evidence="5" type="ORF">D2E26_0346</name>
</gene>
<dbReference type="SUPFAM" id="SSF53756">
    <property type="entry name" value="UDP-Glycosyltransferase/glycogen phosphorylase"/>
    <property type="match status" value="1"/>
</dbReference>
<dbReference type="AlphaFoldDB" id="A0A430FSE5"/>
<dbReference type="Proteomes" id="UP000287609">
    <property type="component" value="Unassembled WGS sequence"/>
</dbReference>
<evidence type="ECO:0000259" key="4">
    <source>
        <dbReference type="Pfam" id="PF13439"/>
    </source>
</evidence>
<evidence type="ECO:0000256" key="1">
    <source>
        <dbReference type="ARBA" id="ARBA00022676"/>
    </source>
</evidence>
<dbReference type="PANTHER" id="PTHR45947:SF3">
    <property type="entry name" value="SULFOQUINOVOSYL TRANSFERASE SQD2"/>
    <property type="match status" value="1"/>
</dbReference>
<dbReference type="InterPro" id="IPR001296">
    <property type="entry name" value="Glyco_trans_1"/>
</dbReference>
<sequence>MAKTQHHMHAAQPPSHAYVEPLSRPLTIGFVFDDTLDVLDGVQQHIVTLGRELAQRGHTVHYLVGETHESPMPHTHSMAHNIEVPFNGNRMRIPLPASRRHIREVLERTPFDILHVQAPYSPFMAGQVLSMADPRTGVVATYHIASADLASRIGGSLLGTINHHTHRRVDEVIAVSDVAAQYATRTAGVRGTIIPNPIDVRRFASAGPLPAGFPPRGKHVVFLGRFVERKGAGLLLDAIEYGEQHGLFPQGFHVTFAGKGPLLDSCIARASQFETPIEFLGYVDECDKPALLRSADVAVFPATGGESFGIVLLEAIAAGAGVTLAGDNPGYHSTLLGDKDALFSIDEHTHARDLAERISLALTSANWSNALHDRERALLQRYDVRTVASQVERIYARALAKRRFNEQ</sequence>
<name>A0A430FSE5_9BIFI</name>
<evidence type="ECO:0000313" key="6">
    <source>
        <dbReference type="Proteomes" id="UP000287609"/>
    </source>
</evidence>